<sequence length="495" mass="53866">MQTATHLDREHCVRAVQSKDARFDGWFYTAVLTTRIYCRPSCPVVPPKPRNMTFYPSAAACQQAGFRACKRCRPDTSPGSPEWNQRADLVARAMRLITDGVVDREGVPGLAARLGYSTRQVERQLLAELGAGPLALARAQRAQTARLLIETTALPMAEIAFAAGFSSIRAFNDTVREVFALSPSELRHRVPAGRAPGDHTPGTLSLRLPFRAPLNPDNLFGHLAATAVPGVEEWRDGAYRRTLRLPYGHGIVALTPRPDHIACRLTLSDLRDLAVAISRCRRMLDLDADPVAVDDGLRTDPLLAPLVDKAPGRRVPRTVDEAEFAVRAVLGQQVSTAAARTHAARLVTAHGRPLDDPEGGLTHLFPAPQALAALDPETLAMPRTRRTTFTTLVGQLADGTLHLGVESDWAEARARLLALPGFGPWTVDVIAMRALGDPDAFLPTDLGIRRAAGELGLPSTPAALTARAEAWRPWRAYAVQYLWATDSHPINFLPV</sequence>
<dbReference type="RefSeq" id="WP_182777194.1">
    <property type="nucleotide sequence ID" value="NZ_BAAAHW010000010.1"/>
</dbReference>
<reference evidence="24 25" key="1">
    <citation type="submission" date="2020-08" db="EMBL/GenBank/DDBJ databases">
        <title>Sequencing the genomes of 1000 actinobacteria strains.</title>
        <authorList>
            <person name="Klenk H.-P."/>
        </authorList>
    </citation>
    <scope>NUCLEOTIDE SEQUENCE [LARGE SCALE GENOMIC DNA]</scope>
    <source>
        <strain evidence="24 25">DSM 41827</strain>
    </source>
</reference>
<dbReference type="InterPro" id="IPR018062">
    <property type="entry name" value="HTH_AraC-typ_CS"/>
</dbReference>
<organism evidence="24 25">
    <name type="scientific">Streptomyces murinus</name>
    <dbReference type="NCBI Taxonomy" id="33900"/>
    <lineage>
        <taxon>Bacteria</taxon>
        <taxon>Bacillati</taxon>
        <taxon>Actinomycetota</taxon>
        <taxon>Actinomycetes</taxon>
        <taxon>Kitasatosporales</taxon>
        <taxon>Streptomycetaceae</taxon>
        <taxon>Streptomyces</taxon>
    </lineage>
</organism>
<evidence type="ECO:0000256" key="16">
    <source>
        <dbReference type="ARBA" id="ARBA00051439"/>
    </source>
</evidence>
<dbReference type="InterPro" id="IPR037046">
    <property type="entry name" value="AlkA_N_sf"/>
</dbReference>
<dbReference type="InterPro" id="IPR003265">
    <property type="entry name" value="HhH-GPD_domain"/>
</dbReference>
<dbReference type="FunFam" id="3.40.10.10:FF:000001">
    <property type="entry name" value="DNA-3-methyladenine glycosylase 2"/>
    <property type="match status" value="1"/>
</dbReference>
<dbReference type="GO" id="GO:0043916">
    <property type="term" value="F:DNA-7-methylguanine glycosylase activity"/>
    <property type="evidence" value="ECO:0007669"/>
    <property type="project" value="TreeGrafter"/>
</dbReference>
<dbReference type="GO" id="GO:0032259">
    <property type="term" value="P:methylation"/>
    <property type="evidence" value="ECO:0007669"/>
    <property type="project" value="UniProtKB-KW"/>
</dbReference>
<dbReference type="GO" id="GO:0003700">
    <property type="term" value="F:DNA-binding transcription factor activity"/>
    <property type="evidence" value="ECO:0007669"/>
    <property type="project" value="InterPro"/>
</dbReference>
<dbReference type="Gene3D" id="3.40.10.10">
    <property type="entry name" value="DNA Methylphosphotriester Repair Domain"/>
    <property type="match status" value="1"/>
</dbReference>
<evidence type="ECO:0000256" key="11">
    <source>
        <dbReference type="ARBA" id="ARBA00023125"/>
    </source>
</evidence>
<dbReference type="PROSITE" id="PS01124">
    <property type="entry name" value="HTH_ARAC_FAMILY_2"/>
    <property type="match status" value="1"/>
</dbReference>
<dbReference type="InterPro" id="IPR009057">
    <property type="entry name" value="Homeodomain-like_sf"/>
</dbReference>
<evidence type="ECO:0000256" key="19">
    <source>
        <dbReference type="ARBA" id="ARBA00061609"/>
    </source>
</evidence>
<dbReference type="GO" id="GO:0006285">
    <property type="term" value="P:base-excision repair, AP site formation"/>
    <property type="evidence" value="ECO:0007669"/>
    <property type="project" value="TreeGrafter"/>
</dbReference>
<name>A0A7W3NUU7_STRMR</name>
<evidence type="ECO:0000313" key="24">
    <source>
        <dbReference type="EMBL" id="MBA9057092.1"/>
    </source>
</evidence>
<evidence type="ECO:0000256" key="1">
    <source>
        <dbReference type="ARBA" id="ARBA00000086"/>
    </source>
</evidence>
<dbReference type="GO" id="GO:0006307">
    <property type="term" value="P:DNA alkylation repair"/>
    <property type="evidence" value="ECO:0007669"/>
    <property type="project" value="TreeGrafter"/>
</dbReference>
<dbReference type="FunFam" id="1.10.10.60:FF:000281">
    <property type="entry name" value="DNA-3-methyladenine glycosylase 2"/>
    <property type="match status" value="1"/>
</dbReference>
<evidence type="ECO:0000256" key="9">
    <source>
        <dbReference type="ARBA" id="ARBA00022833"/>
    </source>
</evidence>
<dbReference type="Gene3D" id="1.10.10.60">
    <property type="entry name" value="Homeodomain-like"/>
    <property type="match status" value="1"/>
</dbReference>
<dbReference type="FunFam" id="1.10.1670.10:FF:000009">
    <property type="entry name" value="DNA-3-methyladenine glycosylase 2 family protein"/>
    <property type="match status" value="1"/>
</dbReference>
<evidence type="ECO:0000256" key="17">
    <source>
        <dbReference type="ARBA" id="ARBA00056940"/>
    </source>
</evidence>
<comment type="catalytic activity">
    <reaction evidence="1">
        <text>Hydrolysis of alkylated DNA, releasing 3-methyladenine, 3-methylguanine, 7-methylguanine and 7-methyladenine.</text>
        <dbReference type="EC" id="3.2.2.21"/>
    </reaction>
</comment>
<keyword evidence="9" id="KW-0862">Zinc</keyword>
<dbReference type="SMART" id="SM00478">
    <property type="entry name" value="ENDO3c"/>
    <property type="match status" value="1"/>
</dbReference>
<dbReference type="Pfam" id="PF02805">
    <property type="entry name" value="Ada_Zn_binding"/>
    <property type="match status" value="1"/>
</dbReference>
<dbReference type="InterPro" id="IPR010316">
    <property type="entry name" value="AlkA_N"/>
</dbReference>
<dbReference type="AlphaFoldDB" id="A0A7W3NUU7"/>
<dbReference type="Pfam" id="PF12833">
    <property type="entry name" value="HTH_18"/>
    <property type="match status" value="1"/>
</dbReference>
<dbReference type="GO" id="GO:0008270">
    <property type="term" value="F:zinc ion binding"/>
    <property type="evidence" value="ECO:0007669"/>
    <property type="project" value="InterPro"/>
</dbReference>
<evidence type="ECO:0000256" key="13">
    <source>
        <dbReference type="ARBA" id="ARBA00023163"/>
    </source>
</evidence>
<evidence type="ECO:0000313" key="25">
    <source>
        <dbReference type="Proteomes" id="UP000577386"/>
    </source>
</evidence>
<keyword evidence="24" id="KW-0326">Glycosidase</keyword>
<keyword evidence="12" id="KW-0010">Activator</keyword>
<dbReference type="InterPro" id="IPR051912">
    <property type="entry name" value="Alkylbase_DNA_Glycosylase/TA"/>
</dbReference>
<keyword evidence="7" id="KW-0227">DNA damage</keyword>
<comment type="caution">
    <text evidence="24">The sequence shown here is derived from an EMBL/GenBank/DDBJ whole genome shotgun (WGS) entry which is preliminary data.</text>
</comment>
<keyword evidence="6" id="KW-0479">Metal-binding</keyword>
<keyword evidence="15" id="KW-0511">Multifunctional enzyme</keyword>
<evidence type="ECO:0000256" key="22">
    <source>
        <dbReference type="ARBA" id="ARBA00076837"/>
    </source>
</evidence>
<dbReference type="GeneID" id="93977547"/>
<protein>
    <recommendedName>
        <fullName evidence="21">Probable bifunctional transcriptional activator/DNA repair enzyme AlkA</fullName>
        <ecNumber evidence="20">2.1.1.n11</ecNumber>
        <ecNumber evidence="3">3.2.2.21</ecNumber>
    </recommendedName>
    <alternativeName>
        <fullName evidence="22">Regulatory protein AlkA</fullName>
    </alternativeName>
</protein>
<dbReference type="FunFam" id="1.10.340.30:FF:000008">
    <property type="entry name" value="DNA-3-methyladenine glycosylase 2"/>
    <property type="match status" value="1"/>
</dbReference>
<dbReference type="InterPro" id="IPR023170">
    <property type="entry name" value="HhH_base_excis_C"/>
</dbReference>
<accession>A0A7W3NUU7</accession>
<comment type="similarity">
    <text evidence="19">In the C-terminal section; belongs to the alkylbase DNA glycosidase AlkA family.</text>
</comment>
<evidence type="ECO:0000256" key="21">
    <source>
        <dbReference type="ARBA" id="ARBA00069917"/>
    </source>
</evidence>
<comment type="function">
    <text evidence="18">The methylation of Alka by methylphosphotriesters in DNA leads to its activation as a transcriptional regulator that activates the transcription of its own gene and other alkylation resistance genes.</text>
</comment>
<comment type="cofactor">
    <cofactor evidence="2">
        <name>Zn(2+)</name>
        <dbReference type="ChEBI" id="CHEBI:29105"/>
    </cofactor>
</comment>
<evidence type="ECO:0000256" key="8">
    <source>
        <dbReference type="ARBA" id="ARBA00022801"/>
    </source>
</evidence>
<dbReference type="SUPFAM" id="SSF57884">
    <property type="entry name" value="Ada DNA repair protein, N-terminal domain (N-Ada 10)"/>
    <property type="match status" value="1"/>
</dbReference>
<dbReference type="CDD" id="cd00056">
    <property type="entry name" value="ENDO3c"/>
    <property type="match status" value="1"/>
</dbReference>
<keyword evidence="8 24" id="KW-0378">Hydrolase</keyword>
<evidence type="ECO:0000256" key="10">
    <source>
        <dbReference type="ARBA" id="ARBA00023015"/>
    </source>
</evidence>
<gene>
    <name evidence="24" type="ORF">HDA42_006270</name>
</gene>
<evidence type="ECO:0000256" key="3">
    <source>
        <dbReference type="ARBA" id="ARBA00012000"/>
    </source>
</evidence>
<evidence type="ECO:0000256" key="2">
    <source>
        <dbReference type="ARBA" id="ARBA00001947"/>
    </source>
</evidence>
<dbReference type="SUPFAM" id="SSF46689">
    <property type="entry name" value="Homeodomain-like"/>
    <property type="match status" value="1"/>
</dbReference>
<keyword evidence="4" id="KW-0489">Methyltransferase</keyword>
<dbReference type="GO" id="GO:0008168">
    <property type="term" value="F:methyltransferase activity"/>
    <property type="evidence" value="ECO:0007669"/>
    <property type="project" value="UniProtKB-KW"/>
</dbReference>
<dbReference type="Gene3D" id="1.10.340.30">
    <property type="entry name" value="Hypothetical protein, domain 2"/>
    <property type="match status" value="1"/>
</dbReference>
<keyword evidence="25" id="KW-1185">Reference proteome</keyword>
<dbReference type="Gene3D" id="1.10.1670.10">
    <property type="entry name" value="Helix-hairpin-Helix base-excision DNA repair enzymes (C-terminal)"/>
    <property type="match status" value="1"/>
</dbReference>
<dbReference type="GO" id="GO:0032131">
    <property type="term" value="F:alkylated DNA binding"/>
    <property type="evidence" value="ECO:0007669"/>
    <property type="project" value="TreeGrafter"/>
</dbReference>
<dbReference type="Proteomes" id="UP000577386">
    <property type="component" value="Unassembled WGS sequence"/>
</dbReference>
<dbReference type="SUPFAM" id="SSF55945">
    <property type="entry name" value="TATA-box binding protein-like"/>
    <property type="match status" value="1"/>
</dbReference>
<evidence type="ECO:0000256" key="7">
    <source>
        <dbReference type="ARBA" id="ARBA00022763"/>
    </source>
</evidence>
<keyword evidence="13" id="KW-0804">Transcription</keyword>
<evidence type="ECO:0000256" key="12">
    <source>
        <dbReference type="ARBA" id="ARBA00023159"/>
    </source>
</evidence>
<dbReference type="InterPro" id="IPR011257">
    <property type="entry name" value="DNA_glycosylase"/>
</dbReference>
<dbReference type="FunFam" id="3.30.310.20:FF:000001">
    <property type="entry name" value="DNA-3-methyladenine glycosylase 2"/>
    <property type="match status" value="1"/>
</dbReference>
<dbReference type="PROSITE" id="PS00041">
    <property type="entry name" value="HTH_ARAC_FAMILY_1"/>
    <property type="match status" value="1"/>
</dbReference>
<dbReference type="EC" id="3.2.2.21" evidence="3"/>
<evidence type="ECO:0000259" key="23">
    <source>
        <dbReference type="PROSITE" id="PS01124"/>
    </source>
</evidence>
<keyword evidence="14" id="KW-0234">DNA repair</keyword>
<dbReference type="GO" id="GO:0032993">
    <property type="term" value="C:protein-DNA complex"/>
    <property type="evidence" value="ECO:0007669"/>
    <property type="project" value="TreeGrafter"/>
</dbReference>
<dbReference type="SUPFAM" id="SSF48150">
    <property type="entry name" value="DNA-glycosylase"/>
    <property type="match status" value="1"/>
</dbReference>
<keyword evidence="10" id="KW-0805">Transcription regulation</keyword>
<evidence type="ECO:0000256" key="14">
    <source>
        <dbReference type="ARBA" id="ARBA00023204"/>
    </source>
</evidence>
<dbReference type="InterPro" id="IPR018060">
    <property type="entry name" value="HTH_AraC"/>
</dbReference>
<dbReference type="EC" id="2.1.1.n11" evidence="20"/>
<dbReference type="SMART" id="SM00342">
    <property type="entry name" value="HTH_ARAC"/>
    <property type="match status" value="1"/>
</dbReference>
<comment type="function">
    <text evidence="17">Is involved in the adaptive response to alkylation damage in DNA caused by alkylating agents. Repairs the Sp diastereomer of DNA methylphosphotriester lesions by a direct and irreversible transfer of the methyl group to one of its own cysteine residues. Also catalyzes the hydrolysis of the deoxyribose N-glycosidic bond to excise 3-methyladenine, 3-methylguanine, 7-methylguanine, O2-methylthymine, and O2-methylcytosine from the damaged DNA polymer formed by alkylation lesions.</text>
</comment>
<dbReference type="GO" id="GO:0043565">
    <property type="term" value="F:sequence-specific DNA binding"/>
    <property type="evidence" value="ECO:0007669"/>
    <property type="project" value="InterPro"/>
</dbReference>
<dbReference type="PANTHER" id="PTHR43003:SF13">
    <property type="entry name" value="DNA-3-METHYLADENINE GLYCOSYLASE 2"/>
    <property type="match status" value="1"/>
</dbReference>
<dbReference type="SMART" id="SM01009">
    <property type="entry name" value="AlkA_N"/>
    <property type="match status" value="1"/>
</dbReference>
<evidence type="ECO:0000256" key="18">
    <source>
        <dbReference type="ARBA" id="ARBA00058238"/>
    </source>
</evidence>
<dbReference type="GO" id="GO:0008725">
    <property type="term" value="F:DNA-3-methyladenine glycosylase activity"/>
    <property type="evidence" value="ECO:0007669"/>
    <property type="project" value="TreeGrafter"/>
</dbReference>
<keyword evidence="5" id="KW-0808">Transferase</keyword>
<feature type="domain" description="HTH araC/xylS-type" evidence="23">
    <location>
        <begin position="91"/>
        <end position="189"/>
    </location>
</feature>
<evidence type="ECO:0000256" key="6">
    <source>
        <dbReference type="ARBA" id="ARBA00022723"/>
    </source>
</evidence>
<proteinExistence type="inferred from homology"/>
<dbReference type="InterPro" id="IPR035451">
    <property type="entry name" value="Ada-like_dom_sf"/>
</dbReference>
<dbReference type="Pfam" id="PF06029">
    <property type="entry name" value="AlkA_N"/>
    <property type="match status" value="1"/>
</dbReference>
<comment type="catalytic activity">
    <reaction evidence="16">
        <text>(2'-deoxyribonucleoside 5'-methylphosphotriester)-DNA + L-cysteinyl-[protein] = 2'-deoxyribonucleotide-DNA + S-methyl-L-cysteinyl-[protein] + H(+)</text>
        <dbReference type="Rhea" id="RHEA:56324"/>
        <dbReference type="Rhea" id="RHEA-COMP:10131"/>
        <dbReference type="Rhea" id="RHEA-COMP:10132"/>
        <dbReference type="Rhea" id="RHEA-COMP:14462"/>
        <dbReference type="Rhea" id="RHEA-COMP:14463"/>
        <dbReference type="ChEBI" id="CHEBI:15378"/>
        <dbReference type="ChEBI" id="CHEBI:29950"/>
        <dbReference type="ChEBI" id="CHEBI:82612"/>
        <dbReference type="ChEBI" id="CHEBI:140284"/>
        <dbReference type="ChEBI" id="CHEBI:140286"/>
        <dbReference type="EC" id="2.1.1.n11"/>
    </reaction>
</comment>
<dbReference type="GO" id="GO:0005737">
    <property type="term" value="C:cytoplasm"/>
    <property type="evidence" value="ECO:0007669"/>
    <property type="project" value="TreeGrafter"/>
</dbReference>
<evidence type="ECO:0000256" key="20">
    <source>
        <dbReference type="ARBA" id="ARBA00067013"/>
    </source>
</evidence>
<keyword evidence="11" id="KW-0238">DNA-binding</keyword>
<dbReference type="EMBL" id="JACJIJ010000002">
    <property type="protein sequence ID" value="MBA9057092.1"/>
    <property type="molecule type" value="Genomic_DNA"/>
</dbReference>
<dbReference type="InterPro" id="IPR004026">
    <property type="entry name" value="Ada_DNA_repair_Zn-bd"/>
</dbReference>
<dbReference type="Gene3D" id="3.30.310.20">
    <property type="entry name" value="DNA-3-methyladenine glycosylase AlkA, N-terminal domain"/>
    <property type="match status" value="1"/>
</dbReference>
<evidence type="ECO:0000256" key="4">
    <source>
        <dbReference type="ARBA" id="ARBA00022603"/>
    </source>
</evidence>
<dbReference type="PANTHER" id="PTHR43003">
    <property type="entry name" value="DNA-3-METHYLADENINE GLYCOSYLASE"/>
    <property type="match status" value="1"/>
</dbReference>
<evidence type="ECO:0000256" key="5">
    <source>
        <dbReference type="ARBA" id="ARBA00022679"/>
    </source>
</evidence>
<evidence type="ECO:0000256" key="15">
    <source>
        <dbReference type="ARBA" id="ARBA00023268"/>
    </source>
</evidence>